<dbReference type="EMBL" id="BGZK01000002">
    <property type="protein sequence ID" value="GBO99223.1"/>
    <property type="molecule type" value="Genomic_DNA"/>
</dbReference>
<evidence type="ECO:0000313" key="2">
    <source>
        <dbReference type="EMBL" id="GBO99223.1"/>
    </source>
</evidence>
<name>A0A4C1SAY3_EUMVA</name>
<comment type="caution">
    <text evidence="2">The sequence shown here is derived from an EMBL/GenBank/DDBJ whole genome shotgun (WGS) entry which is preliminary data.</text>
</comment>
<keyword evidence="3" id="KW-1185">Reference proteome</keyword>
<reference evidence="2 3" key="1">
    <citation type="journal article" date="2019" name="Commun. Biol.">
        <title>The bagworm genome reveals a unique fibroin gene that provides high tensile strength.</title>
        <authorList>
            <person name="Kono N."/>
            <person name="Nakamura H."/>
            <person name="Ohtoshi R."/>
            <person name="Tomita M."/>
            <person name="Numata K."/>
            <person name="Arakawa K."/>
        </authorList>
    </citation>
    <scope>NUCLEOTIDE SEQUENCE [LARGE SCALE GENOMIC DNA]</scope>
</reference>
<organism evidence="2 3">
    <name type="scientific">Eumeta variegata</name>
    <name type="common">Bagworm moth</name>
    <name type="synonym">Eumeta japonica</name>
    <dbReference type="NCBI Taxonomy" id="151549"/>
    <lineage>
        <taxon>Eukaryota</taxon>
        <taxon>Metazoa</taxon>
        <taxon>Ecdysozoa</taxon>
        <taxon>Arthropoda</taxon>
        <taxon>Hexapoda</taxon>
        <taxon>Insecta</taxon>
        <taxon>Pterygota</taxon>
        <taxon>Neoptera</taxon>
        <taxon>Endopterygota</taxon>
        <taxon>Lepidoptera</taxon>
        <taxon>Glossata</taxon>
        <taxon>Ditrysia</taxon>
        <taxon>Tineoidea</taxon>
        <taxon>Psychidae</taxon>
        <taxon>Oiketicinae</taxon>
        <taxon>Eumeta</taxon>
    </lineage>
</organism>
<accession>A0A4C1SAY3</accession>
<gene>
    <name evidence="2" type="ORF">EVAR_510_1</name>
</gene>
<proteinExistence type="predicted"/>
<feature type="transmembrane region" description="Helical" evidence="1">
    <location>
        <begin position="53"/>
        <end position="74"/>
    </location>
</feature>
<evidence type="ECO:0000256" key="1">
    <source>
        <dbReference type="SAM" id="Phobius"/>
    </source>
</evidence>
<sequence>MRRHVTRRKSVVQSVKQLSVIQLTSSTFFYNGPTTHSTSGMGSSEERRQRRNVAMLLVMPHIMLLVMPTAPYFVGFLGASQRTSNASASGWPDNRADAVGIERSRMKHASFLQAFF</sequence>
<keyword evidence="1" id="KW-0812">Transmembrane</keyword>
<keyword evidence="1" id="KW-0472">Membrane</keyword>
<dbReference type="AlphaFoldDB" id="A0A4C1SAY3"/>
<keyword evidence="1" id="KW-1133">Transmembrane helix</keyword>
<evidence type="ECO:0000313" key="3">
    <source>
        <dbReference type="Proteomes" id="UP000299102"/>
    </source>
</evidence>
<dbReference type="Proteomes" id="UP000299102">
    <property type="component" value="Unassembled WGS sequence"/>
</dbReference>
<protein>
    <submittedName>
        <fullName evidence="2">Uncharacterized protein</fullName>
    </submittedName>
</protein>